<accession>A0ABP0THY1</accession>
<feature type="region of interest" description="Disordered" evidence="5">
    <location>
        <begin position="751"/>
        <end position="773"/>
    </location>
</feature>
<keyword evidence="8" id="KW-1185">Reference proteome</keyword>
<evidence type="ECO:0000256" key="2">
    <source>
        <dbReference type="ARBA" id="ARBA00022771"/>
    </source>
</evidence>
<feature type="region of interest" description="Disordered" evidence="5">
    <location>
        <begin position="499"/>
        <end position="519"/>
    </location>
</feature>
<keyword evidence="2 4" id="KW-0863">Zinc-finger</keyword>
<dbReference type="PANTHER" id="PTHR10782:SF102">
    <property type="entry name" value="E3 SUMO-PROTEIN LIGASE SIZ1"/>
    <property type="match status" value="1"/>
</dbReference>
<dbReference type="InterPro" id="IPR013083">
    <property type="entry name" value="Znf_RING/FYVE/PHD"/>
</dbReference>
<feature type="region of interest" description="Disordered" evidence="5">
    <location>
        <begin position="797"/>
        <end position="831"/>
    </location>
</feature>
<dbReference type="CDD" id="cd16792">
    <property type="entry name" value="SP-RING_Siz-like"/>
    <property type="match status" value="1"/>
</dbReference>
<evidence type="ECO:0000256" key="1">
    <source>
        <dbReference type="ARBA" id="ARBA00022723"/>
    </source>
</evidence>
<dbReference type="Proteomes" id="UP001497512">
    <property type="component" value="Chromosome 11"/>
</dbReference>
<gene>
    <name evidence="7" type="ORF">CSSPTR1EN2_LOCUS3806</name>
</gene>
<dbReference type="EMBL" id="OZ019903">
    <property type="protein sequence ID" value="CAK9197101.1"/>
    <property type="molecule type" value="Genomic_DNA"/>
</dbReference>
<dbReference type="SUPFAM" id="SSF57903">
    <property type="entry name" value="FYVE/PHD zinc finger"/>
    <property type="match status" value="1"/>
</dbReference>
<evidence type="ECO:0000313" key="8">
    <source>
        <dbReference type="Proteomes" id="UP001497512"/>
    </source>
</evidence>
<dbReference type="PROSITE" id="PS51044">
    <property type="entry name" value="ZF_SP_RING"/>
    <property type="match status" value="1"/>
</dbReference>
<evidence type="ECO:0000256" key="5">
    <source>
        <dbReference type="SAM" id="MobiDB-lite"/>
    </source>
</evidence>
<evidence type="ECO:0000256" key="3">
    <source>
        <dbReference type="ARBA" id="ARBA00022833"/>
    </source>
</evidence>
<evidence type="ECO:0000313" key="7">
    <source>
        <dbReference type="EMBL" id="CAK9197101.1"/>
    </source>
</evidence>
<dbReference type="SMART" id="SM00249">
    <property type="entry name" value="PHD"/>
    <property type="match status" value="1"/>
</dbReference>
<feature type="compositionally biased region" description="Polar residues" evidence="5">
    <location>
        <begin position="806"/>
        <end position="816"/>
    </location>
</feature>
<dbReference type="PANTHER" id="PTHR10782">
    <property type="entry name" value="ZINC FINGER MIZ DOMAIN-CONTAINING PROTEIN"/>
    <property type="match status" value="1"/>
</dbReference>
<dbReference type="PROSITE" id="PS01359">
    <property type="entry name" value="ZF_PHD_1"/>
    <property type="match status" value="1"/>
</dbReference>
<keyword evidence="1" id="KW-0479">Metal-binding</keyword>
<name>A0ABP0THY1_9BRYO</name>
<organism evidence="7 8">
    <name type="scientific">Sphagnum troendelagicum</name>
    <dbReference type="NCBI Taxonomy" id="128251"/>
    <lineage>
        <taxon>Eukaryota</taxon>
        <taxon>Viridiplantae</taxon>
        <taxon>Streptophyta</taxon>
        <taxon>Embryophyta</taxon>
        <taxon>Bryophyta</taxon>
        <taxon>Sphagnophytina</taxon>
        <taxon>Sphagnopsida</taxon>
        <taxon>Sphagnales</taxon>
        <taxon>Sphagnaceae</taxon>
        <taxon>Sphagnum</taxon>
    </lineage>
</organism>
<evidence type="ECO:0000256" key="4">
    <source>
        <dbReference type="PROSITE-ProRule" id="PRU00452"/>
    </source>
</evidence>
<proteinExistence type="predicted"/>
<evidence type="ECO:0000259" key="6">
    <source>
        <dbReference type="PROSITE" id="PS51044"/>
    </source>
</evidence>
<dbReference type="InterPro" id="IPR011011">
    <property type="entry name" value="Znf_FYVE_PHD"/>
</dbReference>
<reference evidence="7" key="1">
    <citation type="submission" date="2024-02" db="EMBL/GenBank/DDBJ databases">
        <authorList>
            <consortium name="ELIXIR-Norway"/>
            <consortium name="Elixir Norway"/>
        </authorList>
    </citation>
    <scope>NUCLEOTIDE SEQUENCE</scope>
</reference>
<protein>
    <recommendedName>
        <fullName evidence="6">SP-RING-type domain-containing protein</fullName>
    </recommendedName>
</protein>
<dbReference type="Pfam" id="PF02891">
    <property type="entry name" value="zf-MIZ"/>
    <property type="match status" value="1"/>
</dbReference>
<dbReference type="InterPro" id="IPR004181">
    <property type="entry name" value="Znf_MIZ"/>
</dbReference>
<feature type="domain" description="SP-RING-type" evidence="6">
    <location>
        <begin position="304"/>
        <end position="385"/>
    </location>
</feature>
<dbReference type="InterPro" id="IPR031141">
    <property type="entry name" value="SIZ1/2_SP-RING"/>
</dbReference>
<dbReference type="Gene3D" id="3.30.40.10">
    <property type="entry name" value="Zinc/RING finger domain, C3HC4 (zinc finger)"/>
    <property type="match status" value="2"/>
</dbReference>
<sequence>MPKNMVSMENAATVIDDIYRKLHSTGVLDLASAGRNRVIAGRSSSMVQSDEQEEVIVWDEANTRCPCGNFVDMGTMIQCDDDKCGVWQHLNCVLPSDGYSEGCEPEIPPYFYCELCRIARCDPFCVSLSHPLLPTKPNVSSSKVERISNPLQTVEKTFTLSCADWDLLHKQNHDIEVWCVLLTDKVPFRMHWPAYCGLHINSVSVQVTNRPGTQLLGANGRDEGPRITAYIQEGINQLSLSAYDAHDFCVGVRIFRRNSVKQVMDLIPAVTKGEDFEDALLRLRRCINGGGGGGSGVDDDDNDSDLEIITDLITVSLRCPMSGSRIKVAGRFKPCLHMGCFDLNSFVELNQRARKWQCPICLKNYSIDSLIIDPLFNCITSSMKYMEEDVIEVEMKDNGFWRPKLAGEARFQEPWRTPRGTFVTAANESNHCKLVSLQPPPMPVKVEEVLSSHEQGSLKLGMKSMHNGVWTVNHSTYLNGWADAGPSKHVKLITTTFRSPSATEDNQEQEDGDHSVNQEASDNGAQYLEDGDEVASPVNMVNSMAGMFQTCDGVVANGDDVIVLSDTDDEAGEEPVFGSSGASVYVASDGHGNSHLPNIVSEDLHDLHTELPGLALAPDSEAGLGLNSDSLDFKHLSSTRMDSFLNQKDLGQQLESKNFWASQLHNIPSSPHGYYGGSDPHSVSKHPPSCPTYSSPSCRRHGVCATVSSSQGRSYEGVKLGKVQPNSEEPLMTEKKVMDNTGFSLTLGGRNGMDSALPPSSPSSSSCQVYGSPRKPRVGLNTISSTASVLFSMTGNGTAQAHPIDSQGSGHSQSPFDTPIPARPHSPPHQHYHQFHVQDLDSEKAMTENCYKQAGACVP</sequence>
<keyword evidence="3" id="KW-0862">Zinc</keyword>
<dbReference type="InterPro" id="IPR019786">
    <property type="entry name" value="Zinc_finger_PHD-type_CS"/>
</dbReference>
<dbReference type="InterPro" id="IPR001965">
    <property type="entry name" value="Znf_PHD"/>
</dbReference>
<dbReference type="CDD" id="cd15570">
    <property type="entry name" value="PHD_Bye1p_SIZ1_like"/>
    <property type="match status" value="1"/>
</dbReference>
<feature type="region of interest" description="Disordered" evidence="5">
    <location>
        <begin position="671"/>
        <end position="695"/>
    </location>
</feature>